<dbReference type="PANTHER" id="PTHR42648:SF18">
    <property type="entry name" value="RETROTRANSPOSON, UNCLASSIFIED-LIKE PROTEIN"/>
    <property type="match status" value="1"/>
</dbReference>
<dbReference type="PROSITE" id="PS50994">
    <property type="entry name" value="INTEGRASE"/>
    <property type="match status" value="1"/>
</dbReference>
<dbReference type="EMBL" id="VIEB01001084">
    <property type="protein sequence ID" value="TQD75628.1"/>
    <property type="molecule type" value="Genomic_DNA"/>
</dbReference>
<dbReference type="STRING" id="106549.A0A540KN36"/>
<evidence type="ECO:0000259" key="1">
    <source>
        <dbReference type="PROSITE" id="PS50994"/>
    </source>
</evidence>
<comment type="caution">
    <text evidence="2">The sequence shown here is derived from an EMBL/GenBank/DDBJ whole genome shotgun (WGS) entry which is preliminary data.</text>
</comment>
<sequence>MVHTDICGPLDPMSYGGNRYFITFIDDFSRKTWVYFLKEKSAALKIFKEFKAPTEAESNHKLVAVRSDRGG</sequence>
<dbReference type="PANTHER" id="PTHR42648">
    <property type="entry name" value="TRANSPOSASE, PUTATIVE-RELATED"/>
    <property type="match status" value="1"/>
</dbReference>
<dbReference type="InterPro" id="IPR036397">
    <property type="entry name" value="RNaseH_sf"/>
</dbReference>
<dbReference type="InterPro" id="IPR039537">
    <property type="entry name" value="Retrotran_Ty1/copia-like"/>
</dbReference>
<dbReference type="InterPro" id="IPR001584">
    <property type="entry name" value="Integrase_cat-core"/>
</dbReference>
<evidence type="ECO:0000313" key="3">
    <source>
        <dbReference type="Proteomes" id="UP000315295"/>
    </source>
</evidence>
<reference evidence="2 3" key="1">
    <citation type="journal article" date="2019" name="G3 (Bethesda)">
        <title>Sequencing of a Wild Apple (Malus baccata) Genome Unravels the Differences Between Cultivated and Wild Apple Species Regarding Disease Resistance and Cold Tolerance.</title>
        <authorList>
            <person name="Chen X."/>
        </authorList>
    </citation>
    <scope>NUCLEOTIDE SEQUENCE [LARGE SCALE GENOMIC DNA]</scope>
    <source>
        <strain evidence="3">cv. Shandingzi</strain>
        <tissue evidence="2">Leaves</tissue>
    </source>
</reference>
<dbReference type="GO" id="GO:0015074">
    <property type="term" value="P:DNA integration"/>
    <property type="evidence" value="ECO:0007669"/>
    <property type="project" value="InterPro"/>
</dbReference>
<evidence type="ECO:0000313" key="2">
    <source>
        <dbReference type="EMBL" id="TQD75628.1"/>
    </source>
</evidence>
<dbReference type="AlphaFoldDB" id="A0A540KN36"/>
<accession>A0A540KN36</accession>
<dbReference type="GO" id="GO:0003676">
    <property type="term" value="F:nucleic acid binding"/>
    <property type="evidence" value="ECO:0007669"/>
    <property type="project" value="InterPro"/>
</dbReference>
<proteinExistence type="predicted"/>
<keyword evidence="3" id="KW-1185">Reference proteome</keyword>
<organism evidence="2 3">
    <name type="scientific">Malus baccata</name>
    <name type="common">Siberian crab apple</name>
    <name type="synonym">Pyrus baccata</name>
    <dbReference type="NCBI Taxonomy" id="106549"/>
    <lineage>
        <taxon>Eukaryota</taxon>
        <taxon>Viridiplantae</taxon>
        <taxon>Streptophyta</taxon>
        <taxon>Embryophyta</taxon>
        <taxon>Tracheophyta</taxon>
        <taxon>Spermatophyta</taxon>
        <taxon>Magnoliopsida</taxon>
        <taxon>eudicotyledons</taxon>
        <taxon>Gunneridae</taxon>
        <taxon>Pentapetalae</taxon>
        <taxon>rosids</taxon>
        <taxon>fabids</taxon>
        <taxon>Rosales</taxon>
        <taxon>Rosaceae</taxon>
        <taxon>Amygdaloideae</taxon>
        <taxon>Maleae</taxon>
        <taxon>Malus</taxon>
    </lineage>
</organism>
<dbReference type="Gene3D" id="3.30.420.10">
    <property type="entry name" value="Ribonuclease H-like superfamily/Ribonuclease H"/>
    <property type="match status" value="1"/>
</dbReference>
<dbReference type="SUPFAM" id="SSF53098">
    <property type="entry name" value="Ribonuclease H-like"/>
    <property type="match status" value="1"/>
</dbReference>
<protein>
    <recommendedName>
        <fullName evidence="1">Integrase catalytic domain-containing protein</fullName>
    </recommendedName>
</protein>
<feature type="domain" description="Integrase catalytic" evidence="1">
    <location>
        <begin position="1"/>
        <end position="71"/>
    </location>
</feature>
<dbReference type="InterPro" id="IPR012337">
    <property type="entry name" value="RNaseH-like_sf"/>
</dbReference>
<gene>
    <name evidence="2" type="ORF">C1H46_038836</name>
</gene>
<dbReference type="Proteomes" id="UP000315295">
    <property type="component" value="Unassembled WGS sequence"/>
</dbReference>
<name>A0A540KN36_MALBA</name>